<evidence type="ECO:0000313" key="2">
    <source>
        <dbReference type="Proteomes" id="UP000824239"/>
    </source>
</evidence>
<reference evidence="1" key="1">
    <citation type="submission" date="2020-10" db="EMBL/GenBank/DDBJ databases">
        <authorList>
            <person name="Gilroy R."/>
        </authorList>
    </citation>
    <scope>NUCLEOTIDE SEQUENCE</scope>
    <source>
        <strain evidence="1">ChiBcec15-4380</strain>
    </source>
</reference>
<comment type="caution">
    <text evidence="1">The sequence shown here is derived from an EMBL/GenBank/DDBJ whole genome shotgun (WGS) entry which is preliminary data.</text>
</comment>
<accession>A0A9D1DGP9</accession>
<dbReference type="Proteomes" id="UP000824239">
    <property type="component" value="Unassembled WGS sequence"/>
</dbReference>
<reference evidence="1" key="2">
    <citation type="journal article" date="2021" name="PeerJ">
        <title>Extensive microbial diversity within the chicken gut microbiome revealed by metagenomics and culture.</title>
        <authorList>
            <person name="Gilroy R."/>
            <person name="Ravi A."/>
            <person name="Getino M."/>
            <person name="Pursley I."/>
            <person name="Horton D.L."/>
            <person name="Alikhan N.F."/>
            <person name="Baker D."/>
            <person name="Gharbi K."/>
            <person name="Hall N."/>
            <person name="Watson M."/>
            <person name="Adriaenssens E.M."/>
            <person name="Foster-Nyarko E."/>
            <person name="Jarju S."/>
            <person name="Secka A."/>
            <person name="Antonio M."/>
            <person name="Oren A."/>
            <person name="Chaudhuri R.R."/>
            <person name="La Ragione R."/>
            <person name="Hildebrand F."/>
            <person name="Pallen M.J."/>
        </authorList>
    </citation>
    <scope>NUCLEOTIDE SEQUENCE</scope>
    <source>
        <strain evidence="1">ChiBcec15-4380</strain>
    </source>
</reference>
<dbReference type="AlphaFoldDB" id="A0A9D1DGP9"/>
<organism evidence="1 2">
    <name type="scientific">Candidatus Avoscillospira avicola</name>
    <dbReference type="NCBI Taxonomy" id="2840706"/>
    <lineage>
        <taxon>Bacteria</taxon>
        <taxon>Bacillati</taxon>
        <taxon>Bacillota</taxon>
        <taxon>Clostridia</taxon>
        <taxon>Eubacteriales</taxon>
        <taxon>Oscillospiraceae</taxon>
        <taxon>Oscillospiraceae incertae sedis</taxon>
        <taxon>Candidatus Avoscillospira</taxon>
    </lineage>
</organism>
<sequence>MKLSKCSYAYRALLELGKEPCSFQTAHAMMKLKRKLQEEAEYLAEQEMKLAQKYAVLDDQGKIIWTGENRFQLRPGQAEIYRAEVEELVNIDVSITPEEAAAPPERITMEQLEALEGLLIFKEV</sequence>
<evidence type="ECO:0000313" key="1">
    <source>
        <dbReference type="EMBL" id="HIR50299.1"/>
    </source>
</evidence>
<protein>
    <submittedName>
        <fullName evidence="1">Uncharacterized protein</fullName>
    </submittedName>
</protein>
<proteinExistence type="predicted"/>
<dbReference type="EMBL" id="DVHE01000022">
    <property type="protein sequence ID" value="HIR50299.1"/>
    <property type="molecule type" value="Genomic_DNA"/>
</dbReference>
<name>A0A9D1DGP9_9FIRM</name>
<gene>
    <name evidence="1" type="ORF">IAA53_03285</name>
</gene>